<sequence length="605" mass="67412">MMHPNRDDGNSVPSANDDVEVVEIYNHSMLVEVPVDSATETEGERSGNEGKLENQPIPMNGVVDSSTVTEDLKMNDSECIDEDKSGNTKSTIMKLGTDESKTLHKGKKRKGVESLMTDLKMNDSECIDKDKSGPTKMKECKNMVDSIRGSPSWSKNTKDDCFQVGSSSRVTRSQRRKQLEEKRSRKESGVQPPNMGAHDATQKHASRSGSQRHTGMKTDETINEAKSKDDIPTMMDEGSSRSILARVNLLYVESTVSQRVVVDKNGPPITVWNKESLKRRERTELEDGGFGFLPLLNIHHTRNLDGKSSTEKRAKSSGIKGDHEATEQDLLNKIMDKMTSLKRLKEEAEGEIQHGMTNFPNKDKFVSLQREMDSLFQSSSPSGGKTPNTTRKTGLVNECMDIVLSQQVDDLMKQLWDSPTYVQQVYESMHVSVENSKAMKFLRDIEPPGFDLRISPVKDVQQEHAPVAGASGSWRATNKGKGKLFANEQASDVDVVNQGVTQSRISASVANVVASDSCEQRLEEKNIKKFIAPKKEEHDSISDNPIITDNHRNVDNITRARPLRRNVKLGDLLKSPYVVRILDFNVSAEDKRAHEWALSTLGGKV</sequence>
<dbReference type="Proteomes" id="UP001055879">
    <property type="component" value="Linkage Group LG05"/>
</dbReference>
<reference evidence="2" key="1">
    <citation type="journal article" date="2022" name="Mol. Ecol. Resour.">
        <title>The genomes of chicory, endive, great burdock and yacon provide insights into Asteraceae palaeo-polyploidization history and plant inulin production.</title>
        <authorList>
            <person name="Fan W."/>
            <person name="Wang S."/>
            <person name="Wang H."/>
            <person name="Wang A."/>
            <person name="Jiang F."/>
            <person name="Liu H."/>
            <person name="Zhao H."/>
            <person name="Xu D."/>
            <person name="Zhang Y."/>
        </authorList>
    </citation>
    <scope>NUCLEOTIDE SEQUENCE [LARGE SCALE GENOMIC DNA]</scope>
    <source>
        <strain evidence="2">cv. Niubang</strain>
    </source>
</reference>
<keyword evidence="2" id="KW-1185">Reference proteome</keyword>
<name>A0ACB9C6U5_ARCLA</name>
<comment type="caution">
    <text evidence="1">The sequence shown here is derived from an EMBL/GenBank/DDBJ whole genome shotgun (WGS) entry which is preliminary data.</text>
</comment>
<evidence type="ECO:0000313" key="1">
    <source>
        <dbReference type="EMBL" id="KAI3729986.1"/>
    </source>
</evidence>
<proteinExistence type="predicted"/>
<dbReference type="EMBL" id="CM042051">
    <property type="protein sequence ID" value="KAI3729986.1"/>
    <property type="molecule type" value="Genomic_DNA"/>
</dbReference>
<gene>
    <name evidence="1" type="ORF">L6452_18659</name>
</gene>
<reference evidence="1 2" key="2">
    <citation type="journal article" date="2022" name="Mol. Ecol. Resour.">
        <title>The genomes of chicory, endive, great burdock and yacon provide insights into Asteraceae paleo-polyploidization history and plant inulin production.</title>
        <authorList>
            <person name="Fan W."/>
            <person name="Wang S."/>
            <person name="Wang H."/>
            <person name="Wang A."/>
            <person name="Jiang F."/>
            <person name="Liu H."/>
            <person name="Zhao H."/>
            <person name="Xu D."/>
            <person name="Zhang Y."/>
        </authorList>
    </citation>
    <scope>NUCLEOTIDE SEQUENCE [LARGE SCALE GENOMIC DNA]</scope>
    <source>
        <strain evidence="2">cv. Niubang</strain>
    </source>
</reference>
<organism evidence="1 2">
    <name type="scientific">Arctium lappa</name>
    <name type="common">Greater burdock</name>
    <name type="synonym">Lappa major</name>
    <dbReference type="NCBI Taxonomy" id="4217"/>
    <lineage>
        <taxon>Eukaryota</taxon>
        <taxon>Viridiplantae</taxon>
        <taxon>Streptophyta</taxon>
        <taxon>Embryophyta</taxon>
        <taxon>Tracheophyta</taxon>
        <taxon>Spermatophyta</taxon>
        <taxon>Magnoliopsida</taxon>
        <taxon>eudicotyledons</taxon>
        <taxon>Gunneridae</taxon>
        <taxon>Pentapetalae</taxon>
        <taxon>asterids</taxon>
        <taxon>campanulids</taxon>
        <taxon>Asterales</taxon>
        <taxon>Asteraceae</taxon>
        <taxon>Carduoideae</taxon>
        <taxon>Cardueae</taxon>
        <taxon>Arctiinae</taxon>
        <taxon>Arctium</taxon>
    </lineage>
</organism>
<accession>A0ACB9C6U5</accession>
<protein>
    <submittedName>
        <fullName evidence="1">Uncharacterized protein</fullName>
    </submittedName>
</protein>
<evidence type="ECO:0000313" key="2">
    <source>
        <dbReference type="Proteomes" id="UP001055879"/>
    </source>
</evidence>